<accession>A0A6J6DWW9</accession>
<sequence>MAFGQQSGPPASSKQVEELLALFKGAGYSSFREARHIYGLTQRQAGGKFTRTEADELIARLAAGEGELNVEQAERAIASSSDANERAAKRAANRQAEAVAALPDEVLADELVRRGWVCIPGE</sequence>
<evidence type="ECO:0000313" key="3">
    <source>
        <dbReference type="EMBL" id="CAB4567449.1"/>
    </source>
</evidence>
<name>A0A6J6DWW9_9ZZZZ</name>
<protein>
    <submittedName>
        <fullName evidence="3">Unannotated protein</fullName>
    </submittedName>
</protein>
<dbReference type="EMBL" id="CAEZVV010000003">
    <property type="protein sequence ID" value="CAB4634428.1"/>
    <property type="molecule type" value="Genomic_DNA"/>
</dbReference>
<proteinExistence type="predicted"/>
<organism evidence="3">
    <name type="scientific">freshwater metagenome</name>
    <dbReference type="NCBI Taxonomy" id="449393"/>
    <lineage>
        <taxon>unclassified sequences</taxon>
        <taxon>metagenomes</taxon>
        <taxon>ecological metagenomes</taxon>
    </lineage>
</organism>
<evidence type="ECO:0000313" key="4">
    <source>
        <dbReference type="EMBL" id="CAB4634428.1"/>
    </source>
</evidence>
<evidence type="ECO:0000313" key="2">
    <source>
        <dbReference type="EMBL" id="CAB4557148.1"/>
    </source>
</evidence>
<dbReference type="EMBL" id="CAEZTG010000014">
    <property type="protein sequence ID" value="CAB4557148.1"/>
    <property type="molecule type" value="Genomic_DNA"/>
</dbReference>
<dbReference type="EMBL" id="CAEZTR010000011">
    <property type="protein sequence ID" value="CAB4567449.1"/>
    <property type="molecule type" value="Genomic_DNA"/>
</dbReference>
<gene>
    <name evidence="1" type="ORF">UFOPK1495_00705</name>
    <name evidence="2" type="ORF">UFOPK1603_00271</name>
    <name evidence="3" type="ORF">UFOPK1711_00295</name>
    <name evidence="4" type="ORF">UFOPK2143_00128</name>
</gene>
<reference evidence="3" key="1">
    <citation type="submission" date="2020-05" db="EMBL/GenBank/DDBJ databases">
        <authorList>
            <person name="Chiriac C."/>
            <person name="Salcher M."/>
            <person name="Ghai R."/>
            <person name="Kavagutti S V."/>
        </authorList>
    </citation>
    <scope>NUCLEOTIDE SEQUENCE</scope>
</reference>
<evidence type="ECO:0000313" key="1">
    <source>
        <dbReference type="EMBL" id="CAB4548834.1"/>
    </source>
</evidence>
<dbReference type="AlphaFoldDB" id="A0A6J6DWW9"/>
<dbReference type="EMBL" id="CAEZSU010000060">
    <property type="protein sequence ID" value="CAB4548834.1"/>
    <property type="molecule type" value="Genomic_DNA"/>
</dbReference>